<feature type="transmembrane region" description="Helical" evidence="1">
    <location>
        <begin position="40"/>
        <end position="58"/>
    </location>
</feature>
<dbReference type="EMBL" id="RHHB01000029">
    <property type="protein sequence ID" value="RNB46815.1"/>
    <property type="molecule type" value="Genomic_DNA"/>
</dbReference>
<sequence>MVLVVVLAYIVGVVDIVAGVVLIFLRYLPDVQREGDQTVVTIWGAVMILAGLFVIAVASGLTRGRHDARVLASIAVGLSALIAVIDVFVTPTALWWRLAVVVVAGLVLIALWAGRSGAFFREAELRRRPGQE</sequence>
<feature type="transmembrane region" description="Helical" evidence="1">
    <location>
        <begin position="70"/>
        <end position="89"/>
    </location>
</feature>
<evidence type="ECO:0000259" key="2">
    <source>
        <dbReference type="Pfam" id="PF23636"/>
    </source>
</evidence>
<protein>
    <recommendedName>
        <fullName evidence="2">DUF7144 domain-containing protein</fullName>
    </recommendedName>
</protein>
<name>A0A3M8A8J2_9MICO</name>
<evidence type="ECO:0000313" key="4">
    <source>
        <dbReference type="Proteomes" id="UP000275048"/>
    </source>
</evidence>
<organism evidence="3 4">
    <name type="scientific">Agromyces tardus</name>
    <dbReference type="NCBI Taxonomy" id="2583849"/>
    <lineage>
        <taxon>Bacteria</taxon>
        <taxon>Bacillati</taxon>
        <taxon>Actinomycetota</taxon>
        <taxon>Actinomycetes</taxon>
        <taxon>Micrococcales</taxon>
        <taxon>Microbacteriaceae</taxon>
        <taxon>Agromyces</taxon>
    </lineage>
</organism>
<feature type="domain" description="DUF7144" evidence="2">
    <location>
        <begin position="2"/>
        <end position="115"/>
    </location>
</feature>
<feature type="transmembrane region" description="Helical" evidence="1">
    <location>
        <begin position="7"/>
        <end position="28"/>
    </location>
</feature>
<proteinExistence type="predicted"/>
<evidence type="ECO:0000256" key="1">
    <source>
        <dbReference type="SAM" id="Phobius"/>
    </source>
</evidence>
<keyword evidence="1" id="KW-1133">Transmembrane helix</keyword>
<evidence type="ECO:0000313" key="3">
    <source>
        <dbReference type="EMBL" id="RNB46815.1"/>
    </source>
</evidence>
<keyword evidence="1" id="KW-0812">Transmembrane</keyword>
<reference evidence="3 4" key="1">
    <citation type="submission" date="2018-10" db="EMBL/GenBank/DDBJ databases">
        <title>Isolation, diversity and antibacterial activity of antinobacteria from the wheat rhizosphere soil.</title>
        <authorList>
            <person name="Sun T."/>
        </authorList>
    </citation>
    <scope>NUCLEOTIDE SEQUENCE [LARGE SCALE GENOMIC DNA]</scope>
    <source>
        <strain evidence="3 4">SJ-23</strain>
    </source>
</reference>
<feature type="transmembrane region" description="Helical" evidence="1">
    <location>
        <begin position="95"/>
        <end position="113"/>
    </location>
</feature>
<accession>A0A3M8A8J2</accession>
<keyword evidence="1" id="KW-0472">Membrane</keyword>
<keyword evidence="4" id="KW-1185">Reference proteome</keyword>
<dbReference type="Pfam" id="PF23636">
    <property type="entry name" value="DUF7144"/>
    <property type="match status" value="1"/>
</dbReference>
<dbReference type="InterPro" id="IPR055568">
    <property type="entry name" value="DUF7144"/>
</dbReference>
<gene>
    <name evidence="3" type="ORF">EDM22_13185</name>
</gene>
<comment type="caution">
    <text evidence="3">The sequence shown here is derived from an EMBL/GenBank/DDBJ whole genome shotgun (WGS) entry which is preliminary data.</text>
</comment>
<dbReference type="AlphaFoldDB" id="A0A3M8A8J2"/>
<dbReference type="Proteomes" id="UP000275048">
    <property type="component" value="Unassembled WGS sequence"/>
</dbReference>